<keyword evidence="1" id="KW-0812">Transmembrane</keyword>
<evidence type="ECO:0000313" key="2">
    <source>
        <dbReference type="EMBL" id="QHT30334.1"/>
    </source>
</evidence>
<dbReference type="AlphaFoldDB" id="A0A6C0EMC6"/>
<evidence type="ECO:0000256" key="1">
    <source>
        <dbReference type="SAM" id="Phobius"/>
    </source>
</evidence>
<reference evidence="2" key="1">
    <citation type="journal article" date="2020" name="Nature">
        <title>Giant virus diversity and host interactions through global metagenomics.</title>
        <authorList>
            <person name="Schulz F."/>
            <person name="Roux S."/>
            <person name="Paez-Espino D."/>
            <person name="Jungbluth S."/>
            <person name="Walsh D.A."/>
            <person name="Denef V.J."/>
            <person name="McMahon K.D."/>
            <person name="Konstantinidis K.T."/>
            <person name="Eloe-Fadrosh E.A."/>
            <person name="Kyrpides N.C."/>
            <person name="Woyke T."/>
        </authorList>
    </citation>
    <scope>NUCLEOTIDE SEQUENCE</scope>
    <source>
        <strain evidence="2">GVMAG-M-3300009149-34</strain>
    </source>
</reference>
<feature type="transmembrane region" description="Helical" evidence="1">
    <location>
        <begin position="57"/>
        <end position="75"/>
    </location>
</feature>
<protein>
    <submittedName>
        <fullName evidence="2">Uncharacterized protein</fullName>
    </submittedName>
</protein>
<accession>A0A6C0EMC6</accession>
<sequence>MDICRMSIYLAYAMAVYCAASLYYIIRTRSVGTPFRDSLTPKQIKIKKESANVRRNIFYQGIAGSAAVLFFFQPFKKCI</sequence>
<name>A0A6C0EMC6_9ZZZZ</name>
<feature type="transmembrane region" description="Helical" evidence="1">
    <location>
        <begin position="6"/>
        <end position="26"/>
    </location>
</feature>
<keyword evidence="1" id="KW-1133">Transmembrane helix</keyword>
<keyword evidence="1" id="KW-0472">Membrane</keyword>
<proteinExistence type="predicted"/>
<dbReference type="EMBL" id="MN738895">
    <property type="protein sequence ID" value="QHT30334.1"/>
    <property type="molecule type" value="Genomic_DNA"/>
</dbReference>
<organism evidence="2">
    <name type="scientific">viral metagenome</name>
    <dbReference type="NCBI Taxonomy" id="1070528"/>
    <lineage>
        <taxon>unclassified sequences</taxon>
        <taxon>metagenomes</taxon>
        <taxon>organismal metagenomes</taxon>
    </lineage>
</organism>